<dbReference type="CDD" id="cd16327">
    <property type="entry name" value="RseB"/>
    <property type="match status" value="1"/>
</dbReference>
<evidence type="ECO:0000313" key="8">
    <source>
        <dbReference type="EMBL" id="TDP71455.1"/>
    </source>
</evidence>
<dbReference type="Pfam" id="PF03888">
    <property type="entry name" value="MucB_RseB"/>
    <property type="match status" value="1"/>
</dbReference>
<keyword evidence="4" id="KW-0574">Periplasm</keyword>
<evidence type="ECO:0000256" key="5">
    <source>
        <dbReference type="SAM" id="SignalP"/>
    </source>
</evidence>
<dbReference type="GO" id="GO:0032885">
    <property type="term" value="P:regulation of polysaccharide biosynthetic process"/>
    <property type="evidence" value="ECO:0007669"/>
    <property type="project" value="TreeGrafter"/>
</dbReference>
<dbReference type="Gene3D" id="2.50.20.10">
    <property type="entry name" value="Lipoprotein localisation LolA/LolB/LppX"/>
    <property type="match status" value="1"/>
</dbReference>
<dbReference type="InterPro" id="IPR033436">
    <property type="entry name" value="MucB/RseB_C"/>
</dbReference>
<feature type="domain" description="MucB/RseB N-terminal" evidence="6">
    <location>
        <begin position="42"/>
        <end position="216"/>
    </location>
</feature>
<dbReference type="InParanoid" id="A0A4R6QN91"/>
<dbReference type="Pfam" id="PF17188">
    <property type="entry name" value="MucB_RseB_C"/>
    <property type="match status" value="1"/>
</dbReference>
<dbReference type="OrthoDB" id="7067274at2"/>
<dbReference type="Proteomes" id="UP000295361">
    <property type="component" value="Unassembled WGS sequence"/>
</dbReference>
<keyword evidence="3 5" id="KW-0732">Signal</keyword>
<dbReference type="InterPro" id="IPR033434">
    <property type="entry name" value="MucB/RseB_N"/>
</dbReference>
<keyword evidence="9" id="KW-1185">Reference proteome</keyword>
<dbReference type="PIRSF" id="PIRSF005427">
    <property type="entry name" value="RseB"/>
    <property type="match status" value="1"/>
</dbReference>
<dbReference type="GO" id="GO:0045152">
    <property type="term" value="F:antisigma factor binding"/>
    <property type="evidence" value="ECO:0007669"/>
    <property type="project" value="TreeGrafter"/>
</dbReference>
<dbReference type="AlphaFoldDB" id="A0A4R6QN91"/>
<feature type="domain" description="MucB/RseB C-terminal" evidence="7">
    <location>
        <begin position="237"/>
        <end position="333"/>
    </location>
</feature>
<sequence>MRFSAIASVALCLALGACSSQAQTAAPPTKPAAGAELDAGSVRAWLSRIHEAAGRRDFSGTLVVSAGGGVHSARIVHVCNGAERYERIDALDGQPRQIYRQSRVVHTFWPDSRTVLIEQRGALSDFPALLHGGVDRIAEFYELRKLGVDRVAGHEADVLLLLPRDGARFAHRLWAERKTGLLLRAEVLGERGEVLESSAFSELVMGSKLSAESLMQGMPKLDGLRVIRKVSTPVKLESEGWTLRELVPGFQQVSCVKRPMPGEEAGADALQLVFSDGMTYVSLFIEPFVAAKHQKALQTAMGATQTLMRRQGDWWITVMGDVPMPTLQSFYSALERKR</sequence>
<evidence type="ECO:0000259" key="6">
    <source>
        <dbReference type="Pfam" id="PF03888"/>
    </source>
</evidence>
<dbReference type="InterPro" id="IPR005588">
    <property type="entry name" value="MucB_RseB"/>
</dbReference>
<dbReference type="EMBL" id="SNXS01000003">
    <property type="protein sequence ID" value="TDP71455.1"/>
    <property type="molecule type" value="Genomic_DNA"/>
</dbReference>
<evidence type="ECO:0000256" key="3">
    <source>
        <dbReference type="ARBA" id="ARBA00022729"/>
    </source>
</evidence>
<organism evidence="8 9">
    <name type="scientific">Roseateles toxinivorans</name>
    <dbReference type="NCBI Taxonomy" id="270368"/>
    <lineage>
        <taxon>Bacteria</taxon>
        <taxon>Pseudomonadati</taxon>
        <taxon>Pseudomonadota</taxon>
        <taxon>Betaproteobacteria</taxon>
        <taxon>Burkholderiales</taxon>
        <taxon>Sphaerotilaceae</taxon>
        <taxon>Roseateles</taxon>
    </lineage>
</organism>
<comment type="subcellular location">
    <subcellularLocation>
        <location evidence="1">Periplasm</location>
    </subcellularLocation>
</comment>
<dbReference type="GO" id="GO:0030288">
    <property type="term" value="C:outer membrane-bounded periplasmic space"/>
    <property type="evidence" value="ECO:0007669"/>
    <property type="project" value="TreeGrafter"/>
</dbReference>
<comment type="similarity">
    <text evidence="2">Belongs to the RseB family.</text>
</comment>
<name>A0A4R6QN91_9BURK</name>
<evidence type="ECO:0000256" key="2">
    <source>
        <dbReference type="ARBA" id="ARBA00008150"/>
    </source>
</evidence>
<feature type="chain" id="PRO_5020553304" evidence="5">
    <location>
        <begin position="23"/>
        <end position="338"/>
    </location>
</feature>
<evidence type="ECO:0000256" key="4">
    <source>
        <dbReference type="ARBA" id="ARBA00022764"/>
    </source>
</evidence>
<evidence type="ECO:0000256" key="1">
    <source>
        <dbReference type="ARBA" id="ARBA00004418"/>
    </source>
</evidence>
<dbReference type="PANTHER" id="PTHR38782:SF1">
    <property type="entry name" value="SIGMA-E FACTOR REGULATORY PROTEIN RSEB"/>
    <property type="match status" value="1"/>
</dbReference>
<feature type="signal peptide" evidence="5">
    <location>
        <begin position="1"/>
        <end position="22"/>
    </location>
</feature>
<dbReference type="RefSeq" id="WP_133701229.1">
    <property type="nucleotide sequence ID" value="NZ_SNXS01000003.1"/>
</dbReference>
<dbReference type="Gene3D" id="3.30.200.100">
    <property type="entry name" value="MucB/RseB, C-terminal domain"/>
    <property type="match status" value="1"/>
</dbReference>
<protein>
    <submittedName>
        <fullName evidence="8">MucB/RseB-like sigma(E) regulatory protein</fullName>
    </submittedName>
</protein>
<comment type="caution">
    <text evidence="8">The sequence shown here is derived from an EMBL/GenBank/DDBJ whole genome shotgun (WGS) entry which is preliminary data.</text>
</comment>
<dbReference type="PANTHER" id="PTHR38782">
    <property type="match status" value="1"/>
</dbReference>
<gene>
    <name evidence="8" type="ORF">DES47_103436</name>
</gene>
<reference evidence="8 9" key="1">
    <citation type="submission" date="2019-03" db="EMBL/GenBank/DDBJ databases">
        <title>Genomic Encyclopedia of Type Strains, Phase IV (KMG-IV): sequencing the most valuable type-strain genomes for metagenomic binning, comparative biology and taxonomic classification.</title>
        <authorList>
            <person name="Goeker M."/>
        </authorList>
    </citation>
    <scope>NUCLEOTIDE SEQUENCE [LARGE SCALE GENOMIC DNA]</scope>
    <source>
        <strain evidence="8 9">DSM 16998</strain>
    </source>
</reference>
<dbReference type="InterPro" id="IPR038484">
    <property type="entry name" value="MucB/RseB_C_sf"/>
</dbReference>
<accession>A0A4R6QN91</accession>
<dbReference type="PROSITE" id="PS51257">
    <property type="entry name" value="PROKAR_LIPOPROTEIN"/>
    <property type="match status" value="1"/>
</dbReference>
<dbReference type="FunCoup" id="A0A4R6QN91">
    <property type="interactions" value="34"/>
</dbReference>
<evidence type="ECO:0000259" key="7">
    <source>
        <dbReference type="Pfam" id="PF17188"/>
    </source>
</evidence>
<evidence type="ECO:0000313" key="9">
    <source>
        <dbReference type="Proteomes" id="UP000295361"/>
    </source>
</evidence>
<proteinExistence type="inferred from homology"/>